<dbReference type="NCBIfam" id="TIGR01695">
    <property type="entry name" value="murJ_mviN"/>
    <property type="match status" value="1"/>
</dbReference>
<dbReference type="EMBL" id="AP018712">
    <property type="protein sequence ID" value="BBE30500.1"/>
    <property type="molecule type" value="Genomic_DNA"/>
</dbReference>
<feature type="transmembrane region" description="Helical" evidence="8">
    <location>
        <begin position="153"/>
        <end position="174"/>
    </location>
</feature>
<comment type="similarity">
    <text evidence="8 9">Belongs to the MurJ/MviN family.</text>
</comment>
<feature type="transmembrane region" description="Helical" evidence="8">
    <location>
        <begin position="374"/>
        <end position="395"/>
    </location>
</feature>
<dbReference type="GO" id="GO:0009252">
    <property type="term" value="P:peptidoglycan biosynthetic process"/>
    <property type="evidence" value="ECO:0007669"/>
    <property type="project" value="UniProtKB-UniRule"/>
</dbReference>
<feature type="transmembrane region" description="Helical" evidence="8">
    <location>
        <begin position="401"/>
        <end position="423"/>
    </location>
</feature>
<comment type="pathway">
    <text evidence="8">Cell wall biogenesis; peptidoglycan biosynthesis.</text>
</comment>
<comment type="subcellular location">
    <subcellularLocation>
        <location evidence="1 8">Cell membrane</location>
        <topology evidence="1 8">Multi-pass membrane protein</topology>
    </subcellularLocation>
</comment>
<keyword evidence="2 8" id="KW-1003">Cell membrane</keyword>
<evidence type="ECO:0000256" key="8">
    <source>
        <dbReference type="HAMAP-Rule" id="MF_02078"/>
    </source>
</evidence>
<feature type="transmembrane region" description="Helical" evidence="8">
    <location>
        <begin position="261"/>
        <end position="280"/>
    </location>
</feature>
<dbReference type="InterPro" id="IPR051050">
    <property type="entry name" value="Lipid_II_flippase_MurJ/MviN"/>
</dbReference>
<feature type="transmembrane region" description="Helical" evidence="8">
    <location>
        <begin position="462"/>
        <end position="480"/>
    </location>
</feature>
<protein>
    <recommendedName>
        <fullName evidence="8">Probable lipid II flippase MurJ</fullName>
    </recommendedName>
</protein>
<evidence type="ECO:0000256" key="6">
    <source>
        <dbReference type="ARBA" id="ARBA00022989"/>
    </source>
</evidence>
<keyword evidence="11" id="KW-1185">Reference proteome</keyword>
<evidence type="ECO:0000256" key="9">
    <source>
        <dbReference type="PIRNR" id="PIRNR002869"/>
    </source>
</evidence>
<dbReference type="Pfam" id="PF03023">
    <property type="entry name" value="MurJ"/>
    <property type="match status" value="1"/>
</dbReference>
<dbReference type="HAMAP" id="MF_02078">
    <property type="entry name" value="MurJ_MviN"/>
    <property type="match status" value="1"/>
</dbReference>
<proteinExistence type="inferred from homology"/>
<gene>
    <name evidence="8 10" type="primary">murJ</name>
    <name evidence="10" type="ORF">OSSY52_06410</name>
</gene>
<dbReference type="InParanoid" id="A0A7G1G2D2"/>
<feature type="transmembrane region" description="Helical" evidence="8">
    <location>
        <begin position="180"/>
        <end position="200"/>
    </location>
</feature>
<reference evidence="10 11" key="1">
    <citation type="submission" date="2018-06" db="EMBL/GenBank/DDBJ databases">
        <title>Genome sequencing of Oceanotoga sp. sy52.</title>
        <authorList>
            <person name="Mori K."/>
        </authorList>
    </citation>
    <scope>NUCLEOTIDE SEQUENCE [LARGE SCALE GENOMIC DNA]</scope>
    <source>
        <strain evidence="11">sy52</strain>
    </source>
</reference>
<dbReference type="AlphaFoldDB" id="A0A7G1G2D2"/>
<keyword evidence="4 8" id="KW-0133">Cell shape</keyword>
<evidence type="ECO:0000256" key="5">
    <source>
        <dbReference type="ARBA" id="ARBA00022984"/>
    </source>
</evidence>
<feature type="transmembrane region" description="Helical" evidence="8">
    <location>
        <begin position="435"/>
        <end position="456"/>
    </location>
</feature>
<feature type="transmembrane region" description="Helical" evidence="8">
    <location>
        <begin position="128"/>
        <end position="146"/>
    </location>
</feature>
<dbReference type="GO" id="GO:0005886">
    <property type="term" value="C:plasma membrane"/>
    <property type="evidence" value="ECO:0007669"/>
    <property type="project" value="UniProtKB-SubCell"/>
</dbReference>
<dbReference type="Proteomes" id="UP000516361">
    <property type="component" value="Chromosome"/>
</dbReference>
<dbReference type="CDD" id="cd13123">
    <property type="entry name" value="MATE_MurJ_like"/>
    <property type="match status" value="1"/>
</dbReference>
<keyword evidence="3 8" id="KW-0812">Transmembrane</keyword>
<evidence type="ECO:0000256" key="2">
    <source>
        <dbReference type="ARBA" id="ARBA00022475"/>
    </source>
</evidence>
<evidence type="ECO:0000256" key="3">
    <source>
        <dbReference type="ARBA" id="ARBA00022692"/>
    </source>
</evidence>
<feature type="transmembrane region" description="Helical" evidence="8">
    <location>
        <begin position="341"/>
        <end position="362"/>
    </location>
</feature>
<keyword evidence="8 9" id="KW-0961">Cell wall biogenesis/degradation</keyword>
<dbReference type="PRINTS" id="PR01806">
    <property type="entry name" value="VIRFACTRMVIN"/>
</dbReference>
<keyword evidence="7 8" id="KW-0472">Membrane</keyword>
<dbReference type="UniPathway" id="UPA00219"/>
<dbReference type="GO" id="GO:0034204">
    <property type="term" value="P:lipid translocation"/>
    <property type="evidence" value="ECO:0007669"/>
    <property type="project" value="TreeGrafter"/>
</dbReference>
<dbReference type="PANTHER" id="PTHR47019">
    <property type="entry name" value="LIPID II FLIPPASE MURJ"/>
    <property type="match status" value="1"/>
</dbReference>
<dbReference type="GO" id="GO:0071555">
    <property type="term" value="P:cell wall organization"/>
    <property type="evidence" value="ECO:0007669"/>
    <property type="project" value="UniProtKB-UniRule"/>
</dbReference>
<dbReference type="FunCoup" id="A0A7G1G2D2">
    <property type="interactions" value="264"/>
</dbReference>
<dbReference type="PIRSF" id="PIRSF002869">
    <property type="entry name" value="MviN"/>
    <property type="match status" value="1"/>
</dbReference>
<dbReference type="GO" id="GO:0008360">
    <property type="term" value="P:regulation of cell shape"/>
    <property type="evidence" value="ECO:0007669"/>
    <property type="project" value="UniProtKB-UniRule"/>
</dbReference>
<organism evidence="10 11">
    <name type="scientific">Tepiditoga spiralis</name>
    <dbReference type="NCBI Taxonomy" id="2108365"/>
    <lineage>
        <taxon>Bacteria</taxon>
        <taxon>Thermotogati</taxon>
        <taxon>Thermotogota</taxon>
        <taxon>Thermotogae</taxon>
        <taxon>Petrotogales</taxon>
        <taxon>Petrotogaceae</taxon>
        <taxon>Tepiditoga</taxon>
    </lineage>
</organism>
<feature type="transmembrane region" description="Helical" evidence="8">
    <location>
        <begin position="221"/>
        <end position="241"/>
    </location>
</feature>
<evidence type="ECO:0000313" key="11">
    <source>
        <dbReference type="Proteomes" id="UP000516361"/>
    </source>
</evidence>
<keyword evidence="5 8" id="KW-0573">Peptidoglycan synthesis</keyword>
<sequence length="500" mass="55338">MSELLTHSILFGIATLISRLLGLVRDAAFAHYFGRSEAFDAYTIAIMLPFFLRRIFAEGALSSAFIPLFSRKGKKESQKFLSTTIWLMLFSTSIIYIFVLFFSKDLAFLLGSGLSKDALNLSSNLMKITYPFIIFISLWAIISGVLNTKKVFFTPAVAPALTNITTIMGIFFSFLFLPKILGPVIGFTLGGLFQFLFVIPSLKKTGYSITFEFEKKYVKEISILFGPALLGVAVTTLNTLVDQNIATWTGTGGVSTIQYASRLYQLPLGIFAVSVANSLLPKLSKAVHLKDEILYSKHLKDSIEIIAFLTIPSAVGLFLLSNGLIGLIYQHGNFTQADTIITGKTLAMYAIGLPFYSLYSIFVRTYHSKLNTKLPTIISIIMLIVNASLNLIFIFYIKTGIYGIALATSLSGALGMIISMIPSIQHIKLNTILEIIKITIASSLMGAFILSTQTIFNSKILLLIQIFISTLLYFGFAYLLRIKNMHQVINIFLKKISSSK</sequence>
<evidence type="ECO:0000256" key="4">
    <source>
        <dbReference type="ARBA" id="ARBA00022960"/>
    </source>
</evidence>
<evidence type="ECO:0000256" key="1">
    <source>
        <dbReference type="ARBA" id="ARBA00004651"/>
    </source>
</evidence>
<name>A0A7G1G2D2_9BACT</name>
<dbReference type="KEGG" id="ocy:OSSY52_06410"/>
<evidence type="ECO:0000313" key="10">
    <source>
        <dbReference type="EMBL" id="BBE30500.1"/>
    </source>
</evidence>
<feature type="transmembrane region" description="Helical" evidence="8">
    <location>
        <begin position="80"/>
        <end position="102"/>
    </location>
</feature>
<accession>A0A7G1G2D2</accession>
<comment type="function">
    <text evidence="8 9">Involved in peptidoglycan biosynthesis. Transports lipid-linked peptidoglycan precursors from the inner to the outer leaflet of the cytoplasmic membrane.</text>
</comment>
<dbReference type="PANTHER" id="PTHR47019:SF1">
    <property type="entry name" value="LIPID II FLIPPASE MURJ"/>
    <property type="match status" value="1"/>
</dbReference>
<evidence type="ECO:0000256" key="7">
    <source>
        <dbReference type="ARBA" id="ARBA00023136"/>
    </source>
</evidence>
<feature type="transmembrane region" description="Helical" evidence="8">
    <location>
        <begin position="305"/>
        <end position="329"/>
    </location>
</feature>
<dbReference type="GO" id="GO:0015648">
    <property type="term" value="F:lipid-linked peptidoglycan transporter activity"/>
    <property type="evidence" value="ECO:0007669"/>
    <property type="project" value="UniProtKB-UniRule"/>
</dbReference>
<dbReference type="RefSeq" id="WP_190615592.1">
    <property type="nucleotide sequence ID" value="NZ_AP018712.1"/>
</dbReference>
<dbReference type="InterPro" id="IPR004268">
    <property type="entry name" value="MurJ"/>
</dbReference>
<keyword evidence="8 9" id="KW-0813">Transport</keyword>
<keyword evidence="6 8" id="KW-1133">Transmembrane helix</keyword>